<dbReference type="Gene3D" id="1.10.260.40">
    <property type="entry name" value="lambda repressor-like DNA-binding domains"/>
    <property type="match status" value="1"/>
</dbReference>
<dbReference type="SUPFAM" id="SSF48452">
    <property type="entry name" value="TPR-like"/>
    <property type="match status" value="1"/>
</dbReference>
<protein>
    <recommendedName>
        <fullName evidence="3">AAA+ ATPase domain-containing protein</fullName>
    </recommendedName>
</protein>
<accession>A0ABP9MEL1</accession>
<evidence type="ECO:0000313" key="1">
    <source>
        <dbReference type="EMBL" id="GAA5094262.1"/>
    </source>
</evidence>
<dbReference type="PANTHER" id="PTHR47691">
    <property type="entry name" value="REGULATOR-RELATED"/>
    <property type="match status" value="1"/>
</dbReference>
<proteinExistence type="predicted"/>
<dbReference type="InterPro" id="IPR010982">
    <property type="entry name" value="Lambda_DNA-bd_dom_sf"/>
</dbReference>
<dbReference type="Proteomes" id="UP001501407">
    <property type="component" value="Unassembled WGS sequence"/>
</dbReference>
<dbReference type="EMBL" id="BAABKZ010000002">
    <property type="protein sequence ID" value="GAA5094262.1"/>
    <property type="molecule type" value="Genomic_DNA"/>
</dbReference>
<dbReference type="SUPFAM" id="SSF52540">
    <property type="entry name" value="P-loop containing nucleoside triphosphate hydrolases"/>
    <property type="match status" value="1"/>
</dbReference>
<sequence>MSDRTISDIERGISLGPRRGTMLALADALKLQAGERERFLASARAGRKPATPDARSVDIEPHRLADFTGRESEILSVVAQLDPTGAAGGPAAPVVLHGAPGVGKTSIAIEALHRCATLAPIRLFVDLGGLDAVPLTPLQVLQALLRQLTGDPDVPKKLGEAAAAWRTAAEASAVAILLDDAANEAQVRPVLTSAGQGAVVVTSRRALAGLESARRLTIGPLPRQEGIAFLRRIIPAAQAETGDLDELARFCDDIPLALRIAGNRLATQPSWTVEDFLRRLRREERRLSALAAGDLAMESTFALSYEHLSAPARTLFRRLSLVDGPSFDARLAGAVGDLDVDEAEDLLDGLAGLGLVETLRGDRYRLHDLLRLYAASRLRAEETSDAISAERRRLRGWLLATALTAGSRFEPRPPDAPPVDGRLTFSSNDEARAWLITEAEHWFAAYQAAAARGDHATVLTVADSLHWFSDLWRAWGRWHEVFATSAAAAAALDDPAQQARHLGYLAWAQLVETFDPAQARTTADAALRAARRAGDVQQSGWANFYLAWSMLNVREFDVAHGYADAAVHDFAAAGDVEGELQARSIGASIRSRYEPEAAIGEHRELLEFVQRVGDELPASIRGLTEANAHAVIAYGLLQLDRHEEALAAASAALAIGSSAEFQSGHASAHRHRGLAQLGLGRVDEARADLATALALGAGARSAAWLDEVRAALDAIPG</sequence>
<dbReference type="InterPro" id="IPR027417">
    <property type="entry name" value="P-loop_NTPase"/>
</dbReference>
<gene>
    <name evidence="1" type="ORF">GCM10025760_25310</name>
</gene>
<comment type="caution">
    <text evidence="1">The sequence shown here is derived from an EMBL/GenBank/DDBJ whole genome shotgun (WGS) entry which is preliminary data.</text>
</comment>
<dbReference type="InterPro" id="IPR011990">
    <property type="entry name" value="TPR-like_helical_dom_sf"/>
</dbReference>
<keyword evidence="2" id="KW-1185">Reference proteome</keyword>
<name>A0ABP9MEL1_9MICO</name>
<evidence type="ECO:0000313" key="2">
    <source>
        <dbReference type="Proteomes" id="UP001501407"/>
    </source>
</evidence>
<reference evidence="2" key="1">
    <citation type="journal article" date="2019" name="Int. J. Syst. Evol. Microbiol.">
        <title>The Global Catalogue of Microorganisms (GCM) 10K type strain sequencing project: providing services to taxonomists for standard genome sequencing and annotation.</title>
        <authorList>
            <consortium name="The Broad Institute Genomics Platform"/>
            <consortium name="The Broad Institute Genome Sequencing Center for Infectious Disease"/>
            <person name="Wu L."/>
            <person name="Ma J."/>
        </authorList>
    </citation>
    <scope>NUCLEOTIDE SEQUENCE [LARGE SCALE GENOMIC DNA]</scope>
    <source>
        <strain evidence="2">JCM 18959</strain>
    </source>
</reference>
<dbReference type="Gene3D" id="1.25.40.10">
    <property type="entry name" value="Tetratricopeptide repeat domain"/>
    <property type="match status" value="2"/>
</dbReference>
<evidence type="ECO:0008006" key="3">
    <source>
        <dbReference type="Google" id="ProtNLM"/>
    </source>
</evidence>
<dbReference type="Gene3D" id="3.40.50.300">
    <property type="entry name" value="P-loop containing nucleotide triphosphate hydrolases"/>
    <property type="match status" value="1"/>
</dbReference>
<dbReference type="PRINTS" id="PR00364">
    <property type="entry name" value="DISEASERSIST"/>
</dbReference>
<dbReference type="PANTHER" id="PTHR47691:SF3">
    <property type="entry name" value="HTH-TYPE TRANSCRIPTIONAL REGULATOR RV0890C-RELATED"/>
    <property type="match status" value="1"/>
</dbReference>
<organism evidence="1 2">
    <name type="scientific">Microbacterium yannicii</name>
    <dbReference type="NCBI Taxonomy" id="671622"/>
    <lineage>
        <taxon>Bacteria</taxon>
        <taxon>Bacillati</taxon>
        <taxon>Actinomycetota</taxon>
        <taxon>Actinomycetes</taxon>
        <taxon>Micrococcales</taxon>
        <taxon>Microbacteriaceae</taxon>
        <taxon>Microbacterium</taxon>
    </lineage>
</organism>